<evidence type="ECO:0000313" key="6">
    <source>
        <dbReference type="Proteomes" id="UP000008229"/>
    </source>
</evidence>
<comment type="similarity">
    <text evidence="1">Belongs to the aldehyde dehydrogenase family.</text>
</comment>
<keyword evidence="2" id="KW-0560">Oxidoreductase</keyword>
<reference evidence="5 6" key="1">
    <citation type="journal article" date="2010" name="Stand. Genomic Sci.">
        <title>Complete genome sequence of Conexibacter woesei type strain (ID131577).</title>
        <authorList>
            <person name="Pukall R."/>
            <person name="Lapidus A."/>
            <person name="Glavina Del Rio T."/>
            <person name="Copeland A."/>
            <person name="Tice H."/>
            <person name="Cheng J.-F."/>
            <person name="Lucas S."/>
            <person name="Chen F."/>
            <person name="Nolan M."/>
            <person name="Bruce D."/>
            <person name="Goodwin L."/>
            <person name="Pitluck S."/>
            <person name="Mavromatis K."/>
            <person name="Ivanova N."/>
            <person name="Ovchinnikova G."/>
            <person name="Pati A."/>
            <person name="Chen A."/>
            <person name="Palaniappan K."/>
            <person name="Land M."/>
            <person name="Hauser L."/>
            <person name="Chang Y.-J."/>
            <person name="Jeffries C.D."/>
            <person name="Chain P."/>
            <person name="Meincke L."/>
            <person name="Sims D."/>
            <person name="Brettin T."/>
            <person name="Detter J.C."/>
            <person name="Rohde M."/>
            <person name="Goeker M."/>
            <person name="Bristow J."/>
            <person name="Eisen J.A."/>
            <person name="Markowitz V."/>
            <person name="Kyrpides N.C."/>
            <person name="Klenk H.-P."/>
            <person name="Hugenholtz P."/>
        </authorList>
    </citation>
    <scope>NUCLEOTIDE SEQUENCE [LARGE SCALE GENOMIC DNA]</scope>
    <source>
        <strain evidence="6">DSM 14684 / CIP 108061 / JCM 11494 / NBRC 100937 / ID131577</strain>
    </source>
</reference>
<dbReference type="InterPro" id="IPR016161">
    <property type="entry name" value="Ald_DH/histidinol_DH"/>
</dbReference>
<name>D3F3Q0_CONWI</name>
<dbReference type="InterPro" id="IPR016162">
    <property type="entry name" value="Ald_DH_N"/>
</dbReference>
<reference evidence="6" key="2">
    <citation type="submission" date="2010-01" db="EMBL/GenBank/DDBJ databases">
        <title>The complete genome of Conexibacter woesei DSM 14684.</title>
        <authorList>
            <consortium name="US DOE Joint Genome Institute (JGI-PGF)"/>
            <person name="Lucas S."/>
            <person name="Copeland A."/>
            <person name="Lapidus A."/>
            <person name="Glavina del Rio T."/>
            <person name="Dalin E."/>
            <person name="Tice H."/>
            <person name="Bruce D."/>
            <person name="Goodwin L."/>
            <person name="Pitluck S."/>
            <person name="Kyrpides N."/>
            <person name="Mavromatis K."/>
            <person name="Ivanova N."/>
            <person name="Mikhailova N."/>
            <person name="Chertkov O."/>
            <person name="Brettin T."/>
            <person name="Detter J.C."/>
            <person name="Han C."/>
            <person name="Larimer F."/>
            <person name="Land M."/>
            <person name="Hauser L."/>
            <person name="Markowitz V."/>
            <person name="Cheng J.-F."/>
            <person name="Hugenholtz P."/>
            <person name="Woyke T."/>
            <person name="Wu D."/>
            <person name="Pukall R."/>
            <person name="Steenblock K."/>
            <person name="Schneider S."/>
            <person name="Klenk H.-P."/>
            <person name="Eisen J.A."/>
        </authorList>
    </citation>
    <scope>NUCLEOTIDE SEQUENCE [LARGE SCALE GENOMIC DNA]</scope>
    <source>
        <strain evidence="6">DSM 14684 / CIP 108061 / JCM 11494 / NBRC 100937 / ID131577</strain>
    </source>
</reference>
<feature type="domain" description="Aldehyde dehydrogenase" evidence="4">
    <location>
        <begin position="5"/>
        <end position="360"/>
    </location>
</feature>
<dbReference type="PANTHER" id="PTHR42986:SF1">
    <property type="entry name" value="BENZALDEHYDE DEHYDROGENASE YFMT"/>
    <property type="match status" value="1"/>
</dbReference>
<evidence type="ECO:0000256" key="3">
    <source>
        <dbReference type="ARBA" id="ARBA00023027"/>
    </source>
</evidence>
<evidence type="ECO:0000256" key="1">
    <source>
        <dbReference type="ARBA" id="ARBA00009986"/>
    </source>
</evidence>
<dbReference type="RefSeq" id="WP_012935466.1">
    <property type="nucleotide sequence ID" value="NC_013739.1"/>
</dbReference>
<keyword evidence="6" id="KW-1185">Reference proteome</keyword>
<dbReference type="Pfam" id="PF00171">
    <property type="entry name" value="Aldedh"/>
    <property type="match status" value="1"/>
</dbReference>
<sequence length="364" mass="38131">MSALVNHVPRCDARDVDRAVRAAHAAQPAWAATPAAGRAAFLRRIGELFAERGEELAQTITDEVAKTITDAREEVFEHAAPAYRHAAAELLDASPAPLGAAPLPGDAVPLRRRGVIGMLTSHSFPAGIPSIAIAHALAAGEAVVWKPSRHAPASGLLVGELFAEAGLPDGVVSVLPGGEDVGIAIAEHRATATLVLDGAPAAGEPCWPAGLGRELERLARSRPRVVLLDADLDAAADCAARECFHSAGQARTSVQPIFVHERVHDAFAAKLRERAAALRIGAPGDARTQLGPLRDAATRACVIDDVDDAWTRGATVDQYGSDDALFYPATVLTGVTPDMRVVRSRTPGPIAALARLDSLDRLRA</sequence>
<dbReference type="AlphaFoldDB" id="D3F3Q0"/>
<dbReference type="HOGENOM" id="CLU_005391_1_0_11"/>
<proteinExistence type="inferred from homology"/>
<dbReference type="GO" id="GO:0016620">
    <property type="term" value="F:oxidoreductase activity, acting on the aldehyde or oxo group of donors, NAD or NADP as acceptor"/>
    <property type="evidence" value="ECO:0007669"/>
    <property type="project" value="InterPro"/>
</dbReference>
<dbReference type="STRING" id="469383.Cwoe_3998"/>
<keyword evidence="3" id="KW-0520">NAD</keyword>
<accession>D3F3Q0</accession>
<dbReference type="PANTHER" id="PTHR42986">
    <property type="entry name" value="BENZALDEHYDE DEHYDROGENASE YFMT"/>
    <property type="match status" value="1"/>
</dbReference>
<evidence type="ECO:0000256" key="2">
    <source>
        <dbReference type="ARBA" id="ARBA00023002"/>
    </source>
</evidence>
<dbReference type="Proteomes" id="UP000008229">
    <property type="component" value="Chromosome"/>
</dbReference>
<protein>
    <submittedName>
        <fullName evidence="5">Aldehyde Dehydrogenase</fullName>
    </submittedName>
</protein>
<evidence type="ECO:0000313" key="5">
    <source>
        <dbReference type="EMBL" id="ADB52415.1"/>
    </source>
</evidence>
<dbReference type="Gene3D" id="3.40.309.10">
    <property type="entry name" value="Aldehyde Dehydrogenase, Chain A, domain 2"/>
    <property type="match status" value="1"/>
</dbReference>
<dbReference type="InterPro" id="IPR015590">
    <property type="entry name" value="Aldehyde_DH_dom"/>
</dbReference>
<dbReference type="Gene3D" id="3.40.605.10">
    <property type="entry name" value="Aldehyde Dehydrogenase, Chain A, domain 1"/>
    <property type="match status" value="1"/>
</dbReference>
<dbReference type="InterPro" id="IPR016163">
    <property type="entry name" value="Ald_DH_C"/>
</dbReference>
<gene>
    <name evidence="5" type="ordered locus">Cwoe_3998</name>
</gene>
<organism evidence="5 6">
    <name type="scientific">Conexibacter woesei (strain DSM 14684 / CCUG 47730 / CIP 108061 / JCM 11494 / NBRC 100937 / ID131577)</name>
    <dbReference type="NCBI Taxonomy" id="469383"/>
    <lineage>
        <taxon>Bacteria</taxon>
        <taxon>Bacillati</taxon>
        <taxon>Actinomycetota</taxon>
        <taxon>Thermoleophilia</taxon>
        <taxon>Solirubrobacterales</taxon>
        <taxon>Conexibacteraceae</taxon>
        <taxon>Conexibacter</taxon>
    </lineage>
</organism>
<dbReference type="SUPFAM" id="SSF53720">
    <property type="entry name" value="ALDH-like"/>
    <property type="match status" value="1"/>
</dbReference>
<dbReference type="EMBL" id="CP001854">
    <property type="protein sequence ID" value="ADB52415.1"/>
    <property type="molecule type" value="Genomic_DNA"/>
</dbReference>
<dbReference type="KEGG" id="cwo:Cwoe_3998"/>
<dbReference type="eggNOG" id="COG1012">
    <property type="taxonomic scope" value="Bacteria"/>
</dbReference>
<evidence type="ECO:0000259" key="4">
    <source>
        <dbReference type="Pfam" id="PF00171"/>
    </source>
</evidence>